<organism evidence="2">
    <name type="scientific">Arundo donax</name>
    <name type="common">Giant reed</name>
    <name type="synonym">Donax arundinaceus</name>
    <dbReference type="NCBI Taxonomy" id="35708"/>
    <lineage>
        <taxon>Eukaryota</taxon>
        <taxon>Viridiplantae</taxon>
        <taxon>Streptophyta</taxon>
        <taxon>Embryophyta</taxon>
        <taxon>Tracheophyta</taxon>
        <taxon>Spermatophyta</taxon>
        <taxon>Magnoliopsida</taxon>
        <taxon>Liliopsida</taxon>
        <taxon>Poales</taxon>
        <taxon>Poaceae</taxon>
        <taxon>PACMAD clade</taxon>
        <taxon>Arundinoideae</taxon>
        <taxon>Arundineae</taxon>
        <taxon>Arundo</taxon>
    </lineage>
</organism>
<dbReference type="EMBL" id="GBRH01258461">
    <property type="protein sequence ID" value="JAD39434.1"/>
    <property type="molecule type" value="Transcribed_RNA"/>
</dbReference>
<protein>
    <submittedName>
        <fullName evidence="2">Uncharacterized protein</fullName>
    </submittedName>
</protein>
<reference evidence="2" key="2">
    <citation type="journal article" date="2015" name="Data Brief">
        <title>Shoot transcriptome of the giant reed, Arundo donax.</title>
        <authorList>
            <person name="Barrero R.A."/>
            <person name="Guerrero F.D."/>
            <person name="Moolhuijzen P."/>
            <person name="Goolsby J.A."/>
            <person name="Tidwell J."/>
            <person name="Bellgard S.E."/>
            <person name="Bellgard M.I."/>
        </authorList>
    </citation>
    <scope>NUCLEOTIDE SEQUENCE</scope>
    <source>
        <tissue evidence="2">Shoot tissue taken approximately 20 cm above the soil surface</tissue>
    </source>
</reference>
<evidence type="ECO:0000313" key="2">
    <source>
        <dbReference type="EMBL" id="JAD39434.1"/>
    </source>
</evidence>
<dbReference type="AlphaFoldDB" id="A0A0A8ZJ66"/>
<sequence length="59" mass="6725">MYNYSDTKCRKDPLHKHRHLKMITERRALFLETSHGRCHPAAPPSPASCGSPSLRRPPS</sequence>
<evidence type="ECO:0000256" key="1">
    <source>
        <dbReference type="SAM" id="MobiDB-lite"/>
    </source>
</evidence>
<reference evidence="2" key="1">
    <citation type="submission" date="2014-09" db="EMBL/GenBank/DDBJ databases">
        <authorList>
            <person name="Magalhaes I.L.F."/>
            <person name="Oliveira U."/>
            <person name="Santos F.R."/>
            <person name="Vidigal T.H.D.A."/>
            <person name="Brescovit A.D."/>
            <person name="Santos A.J."/>
        </authorList>
    </citation>
    <scope>NUCLEOTIDE SEQUENCE</scope>
    <source>
        <tissue evidence="2">Shoot tissue taken approximately 20 cm above the soil surface</tissue>
    </source>
</reference>
<proteinExistence type="predicted"/>
<accession>A0A0A8ZJ66</accession>
<feature type="region of interest" description="Disordered" evidence="1">
    <location>
        <begin position="35"/>
        <end position="59"/>
    </location>
</feature>
<name>A0A0A8ZJ66_ARUDO</name>